<feature type="compositionally biased region" description="Acidic residues" evidence="1">
    <location>
        <begin position="451"/>
        <end position="468"/>
    </location>
</feature>
<feature type="compositionally biased region" description="Low complexity" evidence="1">
    <location>
        <begin position="370"/>
        <end position="379"/>
    </location>
</feature>
<feature type="compositionally biased region" description="Pro residues" evidence="1">
    <location>
        <begin position="97"/>
        <end position="116"/>
    </location>
</feature>
<accession>A0A165GTJ9</accession>
<keyword evidence="2" id="KW-0732">Signal</keyword>
<dbReference type="Proteomes" id="UP000077266">
    <property type="component" value="Unassembled WGS sequence"/>
</dbReference>
<feature type="chain" id="PRO_5007858366" evidence="2">
    <location>
        <begin position="24"/>
        <end position="468"/>
    </location>
</feature>
<evidence type="ECO:0000313" key="3">
    <source>
        <dbReference type="EMBL" id="KZV90993.1"/>
    </source>
</evidence>
<feature type="signal peptide" evidence="2">
    <location>
        <begin position="1"/>
        <end position="23"/>
    </location>
</feature>
<feature type="compositionally biased region" description="Low complexity" evidence="1">
    <location>
        <begin position="151"/>
        <end position="163"/>
    </location>
</feature>
<feature type="compositionally biased region" description="Low complexity" evidence="1">
    <location>
        <begin position="305"/>
        <end position="326"/>
    </location>
</feature>
<keyword evidence="4" id="KW-1185">Reference proteome</keyword>
<feature type="region of interest" description="Disordered" evidence="1">
    <location>
        <begin position="94"/>
        <end position="468"/>
    </location>
</feature>
<dbReference type="AlphaFoldDB" id="A0A165GTJ9"/>
<gene>
    <name evidence="3" type="ORF">EXIGLDRAFT_750384</name>
</gene>
<protein>
    <submittedName>
        <fullName evidence="3">Uncharacterized protein</fullName>
    </submittedName>
</protein>
<name>A0A165GTJ9_EXIGL</name>
<dbReference type="InParanoid" id="A0A165GTJ9"/>
<feature type="compositionally biased region" description="Basic residues" evidence="1">
    <location>
        <begin position="140"/>
        <end position="150"/>
    </location>
</feature>
<sequence length="468" mass="47471">MFPTEALTHFVAAALAVSGFAAARLFVNPSGANAPENPAPAALAAPADTTNASQPPQVVADVVPVPDIQAPASYPLRRTRTVYNTDSETFIYAENPFPLPTRPNFPPPPPPGPNGPGPGFGPGGGPGPYPGGGGGGGAHGHGRRRRRHGRTGAAAAAPLPVAPSASNQPGQTQNTPFTGTGHVLGGAADGSGPQVAVAVGAPMHGPARKYSAPMQPPRSSIIPGPGAVNHPYAFLTSSTNPQAPRAPRAPRNPAQARRGSVNSSQSSHSSHSSGSKRKRSNDGTEGSEERKTKRRSVGTESDVGPTTDAATSAPATPGTTPAITVTPPTPATPRREDAFTTSGVSGRPNHTLLTAAVGPRARAFDNNAQAGSSSSTSHAPPSPAVPSTPAGPVRTAHPSVRQAPYARPTSTASPSPRADGPRPTRRGCRAGRQVQERKARAAERSSQNGDAEGDEDENMDDAGGENES</sequence>
<evidence type="ECO:0000256" key="1">
    <source>
        <dbReference type="SAM" id="MobiDB-lite"/>
    </source>
</evidence>
<feature type="compositionally biased region" description="Polar residues" evidence="1">
    <location>
        <begin position="164"/>
        <end position="178"/>
    </location>
</feature>
<feature type="compositionally biased region" description="Gly residues" evidence="1">
    <location>
        <begin position="117"/>
        <end position="139"/>
    </location>
</feature>
<feature type="compositionally biased region" description="Basic and acidic residues" evidence="1">
    <location>
        <begin position="434"/>
        <end position="443"/>
    </location>
</feature>
<evidence type="ECO:0000256" key="2">
    <source>
        <dbReference type="SAM" id="SignalP"/>
    </source>
</evidence>
<organism evidence="3 4">
    <name type="scientific">Exidia glandulosa HHB12029</name>
    <dbReference type="NCBI Taxonomy" id="1314781"/>
    <lineage>
        <taxon>Eukaryota</taxon>
        <taxon>Fungi</taxon>
        <taxon>Dikarya</taxon>
        <taxon>Basidiomycota</taxon>
        <taxon>Agaricomycotina</taxon>
        <taxon>Agaricomycetes</taxon>
        <taxon>Auriculariales</taxon>
        <taxon>Exidiaceae</taxon>
        <taxon>Exidia</taxon>
    </lineage>
</organism>
<reference evidence="3 4" key="1">
    <citation type="journal article" date="2016" name="Mol. Biol. Evol.">
        <title>Comparative Genomics of Early-Diverging Mushroom-Forming Fungi Provides Insights into the Origins of Lignocellulose Decay Capabilities.</title>
        <authorList>
            <person name="Nagy L.G."/>
            <person name="Riley R."/>
            <person name="Tritt A."/>
            <person name="Adam C."/>
            <person name="Daum C."/>
            <person name="Floudas D."/>
            <person name="Sun H."/>
            <person name="Yadav J.S."/>
            <person name="Pangilinan J."/>
            <person name="Larsson K.H."/>
            <person name="Matsuura K."/>
            <person name="Barry K."/>
            <person name="Labutti K."/>
            <person name="Kuo R."/>
            <person name="Ohm R.A."/>
            <person name="Bhattacharya S.S."/>
            <person name="Shirouzu T."/>
            <person name="Yoshinaga Y."/>
            <person name="Martin F.M."/>
            <person name="Grigoriev I.V."/>
            <person name="Hibbett D.S."/>
        </authorList>
    </citation>
    <scope>NUCLEOTIDE SEQUENCE [LARGE SCALE GENOMIC DNA]</scope>
    <source>
        <strain evidence="3 4">HHB12029</strain>
    </source>
</reference>
<feature type="compositionally biased region" description="Low complexity" evidence="1">
    <location>
        <begin position="240"/>
        <end position="273"/>
    </location>
</feature>
<proteinExistence type="predicted"/>
<dbReference type="EMBL" id="KV426037">
    <property type="protein sequence ID" value="KZV90993.1"/>
    <property type="molecule type" value="Genomic_DNA"/>
</dbReference>
<evidence type="ECO:0000313" key="4">
    <source>
        <dbReference type="Proteomes" id="UP000077266"/>
    </source>
</evidence>